<evidence type="ECO:0000313" key="9">
    <source>
        <dbReference type="EMBL" id="MFC5290690.1"/>
    </source>
</evidence>
<feature type="transmembrane region" description="Helical" evidence="7">
    <location>
        <begin position="112"/>
        <end position="131"/>
    </location>
</feature>
<comment type="caution">
    <text evidence="9">The sequence shown here is derived from an EMBL/GenBank/DDBJ whole genome shotgun (WGS) entry which is preliminary data.</text>
</comment>
<keyword evidence="5 7" id="KW-0472">Membrane</keyword>
<dbReference type="Proteomes" id="UP001596157">
    <property type="component" value="Unassembled WGS sequence"/>
</dbReference>
<dbReference type="RefSeq" id="WP_378250585.1">
    <property type="nucleotide sequence ID" value="NZ_JBHSKF010000018.1"/>
</dbReference>
<dbReference type="PANTHER" id="PTHR32322">
    <property type="entry name" value="INNER MEMBRANE TRANSPORTER"/>
    <property type="match status" value="1"/>
</dbReference>
<reference evidence="10" key="1">
    <citation type="journal article" date="2019" name="Int. J. Syst. Evol. Microbiol.">
        <title>The Global Catalogue of Microorganisms (GCM) 10K type strain sequencing project: providing services to taxonomists for standard genome sequencing and annotation.</title>
        <authorList>
            <consortium name="The Broad Institute Genomics Platform"/>
            <consortium name="The Broad Institute Genome Sequencing Center for Infectious Disease"/>
            <person name="Wu L."/>
            <person name="Ma J."/>
        </authorList>
    </citation>
    <scope>NUCLEOTIDE SEQUENCE [LARGE SCALE GENOMIC DNA]</scope>
    <source>
        <strain evidence="10">CCUG 59778</strain>
    </source>
</reference>
<evidence type="ECO:0000256" key="1">
    <source>
        <dbReference type="ARBA" id="ARBA00004141"/>
    </source>
</evidence>
<gene>
    <name evidence="9" type="ORF">ACFPM7_26850</name>
</gene>
<feature type="transmembrane region" description="Helical" evidence="7">
    <location>
        <begin position="27"/>
        <end position="46"/>
    </location>
</feature>
<dbReference type="Gene3D" id="1.10.3730.20">
    <property type="match status" value="1"/>
</dbReference>
<sequence length="300" mass="30306">MVFRTALAPLLWGTTYLVTTEFLPPSPLWIAALRALPAGLLLLAVRPGVPGRAWAGRLLVLGTLNIGAFFALLFIAATRLPGGVAATLGATQVVVVLGLAALLLGERITARSAAVAAAGVTGVALLVLRGATALDPVGVLAGLGTSVSLGLGLVLTRRWGAPTSADGTALPALTATAWQLLGGSALLLPLAVITEGAPPSLDWASLAGFVWLTGVGTALAYVLWFAGLRALPATQVSLLGLASPVTAALVGWVALGESLTPGQLAGAALVLASVVIGQRKPSTPDGSREVHRFRTPQRVV</sequence>
<dbReference type="SUPFAM" id="SSF103481">
    <property type="entry name" value="Multidrug resistance efflux transporter EmrE"/>
    <property type="match status" value="2"/>
</dbReference>
<feature type="domain" description="EamA" evidence="8">
    <location>
        <begin position="138"/>
        <end position="276"/>
    </location>
</feature>
<dbReference type="PANTHER" id="PTHR32322:SF2">
    <property type="entry name" value="EAMA DOMAIN-CONTAINING PROTEIN"/>
    <property type="match status" value="1"/>
</dbReference>
<evidence type="ECO:0000256" key="4">
    <source>
        <dbReference type="ARBA" id="ARBA00022989"/>
    </source>
</evidence>
<evidence type="ECO:0000256" key="7">
    <source>
        <dbReference type="SAM" id="Phobius"/>
    </source>
</evidence>
<organism evidence="9 10">
    <name type="scientific">Actinokineospora guangxiensis</name>
    <dbReference type="NCBI Taxonomy" id="1490288"/>
    <lineage>
        <taxon>Bacteria</taxon>
        <taxon>Bacillati</taxon>
        <taxon>Actinomycetota</taxon>
        <taxon>Actinomycetes</taxon>
        <taxon>Pseudonocardiales</taxon>
        <taxon>Pseudonocardiaceae</taxon>
        <taxon>Actinokineospora</taxon>
    </lineage>
</organism>
<dbReference type="InterPro" id="IPR050638">
    <property type="entry name" value="AA-Vitamin_Transporters"/>
</dbReference>
<feature type="transmembrane region" description="Helical" evidence="7">
    <location>
        <begin position="236"/>
        <end position="255"/>
    </location>
</feature>
<proteinExistence type="inferred from homology"/>
<keyword evidence="3 7" id="KW-0812">Transmembrane</keyword>
<evidence type="ECO:0000259" key="8">
    <source>
        <dbReference type="Pfam" id="PF00892"/>
    </source>
</evidence>
<feature type="domain" description="EamA" evidence="8">
    <location>
        <begin position="6"/>
        <end position="127"/>
    </location>
</feature>
<evidence type="ECO:0000256" key="2">
    <source>
        <dbReference type="ARBA" id="ARBA00007362"/>
    </source>
</evidence>
<feature type="transmembrane region" description="Helical" evidence="7">
    <location>
        <begin position="58"/>
        <end position="77"/>
    </location>
</feature>
<feature type="transmembrane region" description="Helical" evidence="7">
    <location>
        <begin position="203"/>
        <end position="224"/>
    </location>
</feature>
<feature type="region of interest" description="Disordered" evidence="6">
    <location>
        <begin position="280"/>
        <end position="300"/>
    </location>
</feature>
<feature type="transmembrane region" description="Helical" evidence="7">
    <location>
        <begin position="168"/>
        <end position="191"/>
    </location>
</feature>
<keyword evidence="4 7" id="KW-1133">Transmembrane helix</keyword>
<evidence type="ECO:0000256" key="6">
    <source>
        <dbReference type="SAM" id="MobiDB-lite"/>
    </source>
</evidence>
<comment type="similarity">
    <text evidence="2">Belongs to the EamA transporter family.</text>
</comment>
<comment type="subcellular location">
    <subcellularLocation>
        <location evidence="1">Membrane</location>
        <topology evidence="1">Multi-pass membrane protein</topology>
    </subcellularLocation>
</comment>
<dbReference type="InterPro" id="IPR037185">
    <property type="entry name" value="EmrE-like"/>
</dbReference>
<feature type="transmembrane region" description="Helical" evidence="7">
    <location>
        <begin position="137"/>
        <end position="156"/>
    </location>
</feature>
<dbReference type="InterPro" id="IPR000620">
    <property type="entry name" value="EamA_dom"/>
</dbReference>
<protein>
    <submittedName>
        <fullName evidence="9">EamA family transporter</fullName>
    </submittedName>
</protein>
<dbReference type="Pfam" id="PF00892">
    <property type="entry name" value="EamA"/>
    <property type="match status" value="2"/>
</dbReference>
<keyword evidence="10" id="KW-1185">Reference proteome</keyword>
<name>A0ABW0EYP6_9PSEU</name>
<accession>A0ABW0EYP6</accession>
<feature type="transmembrane region" description="Helical" evidence="7">
    <location>
        <begin position="83"/>
        <end position="105"/>
    </location>
</feature>
<dbReference type="EMBL" id="JBHSKF010000018">
    <property type="protein sequence ID" value="MFC5290690.1"/>
    <property type="molecule type" value="Genomic_DNA"/>
</dbReference>
<evidence type="ECO:0000256" key="3">
    <source>
        <dbReference type="ARBA" id="ARBA00022692"/>
    </source>
</evidence>
<evidence type="ECO:0000313" key="10">
    <source>
        <dbReference type="Proteomes" id="UP001596157"/>
    </source>
</evidence>
<evidence type="ECO:0000256" key="5">
    <source>
        <dbReference type="ARBA" id="ARBA00023136"/>
    </source>
</evidence>